<dbReference type="EMBL" id="BMLK01000018">
    <property type="protein sequence ID" value="GGN56822.1"/>
    <property type="molecule type" value="Genomic_DNA"/>
</dbReference>
<feature type="domain" description="Peptidase M16 C-terminal" evidence="8">
    <location>
        <begin position="212"/>
        <end position="395"/>
    </location>
</feature>
<keyword evidence="10" id="KW-1185">Reference proteome</keyword>
<evidence type="ECO:0000256" key="1">
    <source>
        <dbReference type="ARBA" id="ARBA00007261"/>
    </source>
</evidence>
<evidence type="ECO:0000256" key="3">
    <source>
        <dbReference type="ARBA" id="ARBA00022801"/>
    </source>
</evidence>
<keyword evidence="5" id="KW-0482">Metalloprotease</keyword>
<evidence type="ECO:0000259" key="8">
    <source>
        <dbReference type="Pfam" id="PF05193"/>
    </source>
</evidence>
<dbReference type="PANTHER" id="PTHR43690:SF17">
    <property type="entry name" value="PROTEIN YHJJ"/>
    <property type="match status" value="1"/>
</dbReference>
<evidence type="ECO:0000256" key="5">
    <source>
        <dbReference type="ARBA" id="ARBA00023049"/>
    </source>
</evidence>
<dbReference type="InterPro" id="IPR011765">
    <property type="entry name" value="Pept_M16_N"/>
</dbReference>
<evidence type="ECO:0000313" key="9">
    <source>
        <dbReference type="EMBL" id="GGN56822.1"/>
    </source>
</evidence>
<dbReference type="RefSeq" id="WP_188821617.1">
    <property type="nucleotide sequence ID" value="NZ_BMLK01000018.1"/>
</dbReference>
<evidence type="ECO:0000256" key="6">
    <source>
        <dbReference type="SAM" id="SignalP"/>
    </source>
</evidence>
<dbReference type="Gene3D" id="3.30.830.10">
    <property type="entry name" value="Metalloenzyme, LuxS/M16 peptidase-like"/>
    <property type="match status" value="2"/>
</dbReference>
<keyword evidence="6" id="KW-0732">Signal</keyword>
<dbReference type="InterPro" id="IPR007863">
    <property type="entry name" value="Peptidase_M16_C"/>
</dbReference>
<evidence type="ECO:0000313" key="10">
    <source>
        <dbReference type="Proteomes" id="UP000605099"/>
    </source>
</evidence>
<dbReference type="SUPFAM" id="SSF63411">
    <property type="entry name" value="LuxS/MPP-like metallohydrolase"/>
    <property type="match status" value="2"/>
</dbReference>
<proteinExistence type="inferred from homology"/>
<keyword evidence="2" id="KW-0645">Protease</keyword>
<sequence>MIKHGRLKRAALLAAPLLAFATAAHPAMAADPAPASASEASVHVPIEYHKLENGLKVVISPDHSVPTTTIGVYYGIGFRLEPKNRTGFAHLFEHMMFQGSENLGKAEFIGLVNRNGGVLNGSTRFDFTNYFEVVPSNTTETFLWAEADRMKGLDITQDNLTNQQGVVKNEVKVNVLNQPYGGFPWLDLPQLANTNWYNAHNFYGDLKEIDAATLEDVQTFFDQYYAPNNAVLVVAGDVEPAQVMGWAKQYFGAIPAASDIPRPDISEPRQTEQKRIEKVDPLAPQPALAWAYHVPPKGTPEAAAFRLIDLVLIQGGDSRLNRVLVNQKGYSDSADGGINWPLGDAYDYDGSMLWSGMLVHSDDVSDDQILADIDAVVKDLQTSLVGPDEMARAKTKALSRLYDTIGNGNRVGLVNMLATFALFDDDPGRINRLEQEIEAVTPELIRKTAKEYLRPTNRSIIDLKPGKAAAQNGQ</sequence>
<dbReference type="InterPro" id="IPR050626">
    <property type="entry name" value="Peptidase_M16"/>
</dbReference>
<evidence type="ECO:0000256" key="4">
    <source>
        <dbReference type="ARBA" id="ARBA00022833"/>
    </source>
</evidence>
<evidence type="ECO:0000256" key="2">
    <source>
        <dbReference type="ARBA" id="ARBA00022670"/>
    </source>
</evidence>
<evidence type="ECO:0000259" key="7">
    <source>
        <dbReference type="Pfam" id="PF00675"/>
    </source>
</evidence>
<feature type="signal peptide" evidence="6">
    <location>
        <begin position="1"/>
        <end position="29"/>
    </location>
</feature>
<feature type="chain" id="PRO_5045708693" evidence="6">
    <location>
        <begin position="30"/>
        <end position="474"/>
    </location>
</feature>
<keyword evidence="3" id="KW-0378">Hydrolase</keyword>
<protein>
    <submittedName>
        <fullName evidence="9">Peptidase M16</fullName>
    </submittedName>
</protein>
<reference evidence="10" key="1">
    <citation type="journal article" date="2019" name="Int. J. Syst. Evol. Microbiol.">
        <title>The Global Catalogue of Microorganisms (GCM) 10K type strain sequencing project: providing services to taxonomists for standard genome sequencing and annotation.</title>
        <authorList>
            <consortium name="The Broad Institute Genomics Platform"/>
            <consortium name="The Broad Institute Genome Sequencing Center for Infectious Disease"/>
            <person name="Wu L."/>
            <person name="Ma J."/>
        </authorList>
    </citation>
    <scope>NUCLEOTIDE SEQUENCE [LARGE SCALE GENOMIC DNA]</scope>
    <source>
        <strain evidence="10">CGMCC 1.6784</strain>
    </source>
</reference>
<organism evidence="9 10">
    <name type="scientific">Novosphingobium indicum</name>
    <dbReference type="NCBI Taxonomy" id="462949"/>
    <lineage>
        <taxon>Bacteria</taxon>
        <taxon>Pseudomonadati</taxon>
        <taxon>Pseudomonadota</taxon>
        <taxon>Alphaproteobacteria</taxon>
        <taxon>Sphingomonadales</taxon>
        <taxon>Sphingomonadaceae</taxon>
        <taxon>Novosphingobium</taxon>
    </lineage>
</organism>
<dbReference type="InterPro" id="IPR011249">
    <property type="entry name" value="Metalloenz_LuxS/M16"/>
</dbReference>
<dbReference type="Proteomes" id="UP000605099">
    <property type="component" value="Unassembled WGS sequence"/>
</dbReference>
<feature type="domain" description="Peptidase M16 N-terminal" evidence="7">
    <location>
        <begin position="57"/>
        <end position="174"/>
    </location>
</feature>
<dbReference type="PANTHER" id="PTHR43690">
    <property type="entry name" value="NARDILYSIN"/>
    <property type="match status" value="1"/>
</dbReference>
<dbReference type="Pfam" id="PF00675">
    <property type="entry name" value="Peptidase_M16"/>
    <property type="match status" value="1"/>
</dbReference>
<accession>A0ABQ2JW88</accession>
<gene>
    <name evidence="9" type="ORF">GCM10011349_34820</name>
</gene>
<name>A0ABQ2JW88_9SPHN</name>
<keyword evidence="4" id="KW-0862">Zinc</keyword>
<comment type="similarity">
    <text evidence="1">Belongs to the peptidase M16 family.</text>
</comment>
<dbReference type="Pfam" id="PF05193">
    <property type="entry name" value="Peptidase_M16_C"/>
    <property type="match status" value="1"/>
</dbReference>
<comment type="caution">
    <text evidence="9">The sequence shown here is derived from an EMBL/GenBank/DDBJ whole genome shotgun (WGS) entry which is preliminary data.</text>
</comment>